<evidence type="ECO:0000256" key="1">
    <source>
        <dbReference type="ARBA" id="ARBA00022741"/>
    </source>
</evidence>
<name>A0A6V8P0X3_9ACTN</name>
<feature type="non-terminal residue" evidence="4">
    <location>
        <position position="1"/>
    </location>
</feature>
<dbReference type="Gene3D" id="3.30.230.10">
    <property type="match status" value="1"/>
</dbReference>
<proteinExistence type="predicted"/>
<dbReference type="SUPFAM" id="SSF54980">
    <property type="entry name" value="EF-G C-terminal domain-like"/>
    <property type="match status" value="1"/>
</dbReference>
<keyword evidence="4" id="KW-0648">Protein biosynthesis</keyword>
<evidence type="ECO:0000313" key="4">
    <source>
        <dbReference type="EMBL" id="GFP26169.1"/>
    </source>
</evidence>
<keyword evidence="2" id="KW-0342">GTP-binding</keyword>
<dbReference type="Gene3D" id="3.30.70.240">
    <property type="match status" value="1"/>
</dbReference>
<dbReference type="GO" id="GO:0005525">
    <property type="term" value="F:GTP binding"/>
    <property type="evidence" value="ECO:0007669"/>
    <property type="project" value="UniProtKB-KW"/>
</dbReference>
<evidence type="ECO:0000259" key="3">
    <source>
        <dbReference type="SMART" id="SM00838"/>
    </source>
</evidence>
<reference evidence="4 5" key="1">
    <citation type="journal article" date="2020" name="Front. Microbiol.">
        <title>Single-cell genomics of novel Actinobacteria with the Wood-Ljungdahl pathway discovered in a serpentinizing system.</title>
        <authorList>
            <person name="Merino N."/>
            <person name="Kawai M."/>
            <person name="Boyd E.S."/>
            <person name="Colman D.R."/>
            <person name="McGlynn S.E."/>
            <person name="Nealson K.H."/>
            <person name="Kurokawa K."/>
            <person name="Hongoh Y."/>
        </authorList>
    </citation>
    <scope>NUCLEOTIDE SEQUENCE [LARGE SCALE GENOMIC DNA]</scope>
    <source>
        <strain evidence="4 5">S25</strain>
    </source>
</reference>
<dbReference type="InterPro" id="IPR000640">
    <property type="entry name" value="EFG_V-like"/>
</dbReference>
<feature type="domain" description="Elongation factor EFG" evidence="3">
    <location>
        <begin position="1"/>
        <end position="57"/>
    </location>
</feature>
<keyword evidence="1" id="KW-0547">Nucleotide-binding</keyword>
<dbReference type="SMART" id="SM00838">
    <property type="entry name" value="EFG_C"/>
    <property type="match status" value="1"/>
</dbReference>
<dbReference type="CDD" id="cd03713">
    <property type="entry name" value="EFG_mtEFG_C"/>
    <property type="match status" value="1"/>
</dbReference>
<dbReference type="EMBL" id="BLRX01000413">
    <property type="protein sequence ID" value="GFP26169.1"/>
    <property type="molecule type" value="Genomic_DNA"/>
</dbReference>
<sequence>LGIDRGEDNLQTIKAQVPLAEMHRYYIDLTSIAHGRGSFNMEFSHYEEVPAFIAEKIIQESAKESSKEKE</sequence>
<dbReference type="InterPro" id="IPR014721">
    <property type="entry name" value="Ribsml_uS5_D2-typ_fold_subgr"/>
</dbReference>
<gene>
    <name evidence="4" type="ORF">HKBW3S25_01659</name>
</gene>
<keyword evidence="4" id="KW-0251">Elongation factor</keyword>
<dbReference type="AlphaFoldDB" id="A0A6V8P0X3"/>
<dbReference type="Proteomes" id="UP000543224">
    <property type="component" value="Unassembled WGS sequence"/>
</dbReference>
<dbReference type="PANTHER" id="PTHR43261">
    <property type="entry name" value="TRANSLATION ELONGATION FACTOR G-RELATED"/>
    <property type="match status" value="1"/>
</dbReference>
<comment type="caution">
    <text evidence="4">The sequence shown here is derived from an EMBL/GenBank/DDBJ whole genome shotgun (WGS) entry which is preliminary data.</text>
</comment>
<protein>
    <submittedName>
        <fullName evidence="4">Elongation factor G</fullName>
    </submittedName>
</protein>
<accession>A0A6V8P0X3</accession>
<dbReference type="GO" id="GO:0003746">
    <property type="term" value="F:translation elongation factor activity"/>
    <property type="evidence" value="ECO:0007669"/>
    <property type="project" value="UniProtKB-KW"/>
</dbReference>
<evidence type="ECO:0000313" key="5">
    <source>
        <dbReference type="Proteomes" id="UP000543224"/>
    </source>
</evidence>
<dbReference type="Pfam" id="PF00679">
    <property type="entry name" value="EFG_C"/>
    <property type="match status" value="1"/>
</dbReference>
<dbReference type="InterPro" id="IPR035647">
    <property type="entry name" value="EFG_III/V"/>
</dbReference>
<organism evidence="4 5">
    <name type="scientific">Candidatus Hakubella thermalkaliphila</name>
    <dbReference type="NCBI Taxonomy" id="2754717"/>
    <lineage>
        <taxon>Bacteria</taxon>
        <taxon>Bacillati</taxon>
        <taxon>Actinomycetota</taxon>
        <taxon>Actinomycetota incertae sedis</taxon>
        <taxon>Candidatus Hakubellales</taxon>
        <taxon>Candidatus Hakubellaceae</taxon>
        <taxon>Candidatus Hakubella</taxon>
    </lineage>
</organism>
<evidence type="ECO:0000256" key="2">
    <source>
        <dbReference type="ARBA" id="ARBA00023134"/>
    </source>
</evidence>
<dbReference type="InterPro" id="IPR035649">
    <property type="entry name" value="EFG_V"/>
</dbReference>
<dbReference type="GO" id="GO:0032790">
    <property type="term" value="P:ribosome disassembly"/>
    <property type="evidence" value="ECO:0007669"/>
    <property type="project" value="TreeGrafter"/>
</dbReference>
<dbReference type="PANTHER" id="PTHR43261:SF6">
    <property type="entry name" value="ELONGATION FACTOR G-LIKE PROTEIN"/>
    <property type="match status" value="1"/>
</dbReference>